<name>A0A7E6EUF4_9MOLL</name>
<dbReference type="RefSeq" id="XP_036359276.1">
    <property type="nucleotide sequence ID" value="XM_036503383.1"/>
</dbReference>
<gene>
    <name evidence="3" type="primary">LOC118763655</name>
</gene>
<dbReference type="InterPro" id="IPR032135">
    <property type="entry name" value="DUF4817"/>
</dbReference>
<dbReference type="KEGG" id="osn:118763655"/>
<dbReference type="AlphaFoldDB" id="A0A7E6EUF4"/>
<evidence type="ECO:0000259" key="1">
    <source>
        <dbReference type="Pfam" id="PF16087"/>
    </source>
</evidence>
<dbReference type="Proteomes" id="UP000515154">
    <property type="component" value="Linkage group LG5"/>
</dbReference>
<sequence length="107" mass="12580">MQLEVGQAKSTNENMEISTILLKLTAKNIAQELALREGLLNPLNRVMAARLDFEERKFILKCYWKYENAVEVQRQFRREFNKEPPTRVTITRIRDKFEADGIVQDAH</sequence>
<protein>
    <submittedName>
        <fullName evidence="3">Uncharacterized protein LOC118763655</fullName>
    </submittedName>
</protein>
<keyword evidence="2" id="KW-1185">Reference proteome</keyword>
<reference evidence="3" key="1">
    <citation type="submission" date="2025-08" db="UniProtKB">
        <authorList>
            <consortium name="RefSeq"/>
        </authorList>
    </citation>
    <scope>IDENTIFICATION</scope>
</reference>
<evidence type="ECO:0000313" key="3">
    <source>
        <dbReference type="RefSeq" id="XP_036359276.1"/>
    </source>
</evidence>
<evidence type="ECO:0000313" key="2">
    <source>
        <dbReference type="Proteomes" id="UP000515154"/>
    </source>
</evidence>
<feature type="domain" description="DUF4817" evidence="1">
    <location>
        <begin position="53"/>
        <end position="104"/>
    </location>
</feature>
<organism evidence="2 3">
    <name type="scientific">Octopus sinensis</name>
    <name type="common">East Asian common octopus</name>
    <dbReference type="NCBI Taxonomy" id="2607531"/>
    <lineage>
        <taxon>Eukaryota</taxon>
        <taxon>Metazoa</taxon>
        <taxon>Spiralia</taxon>
        <taxon>Lophotrochozoa</taxon>
        <taxon>Mollusca</taxon>
        <taxon>Cephalopoda</taxon>
        <taxon>Coleoidea</taxon>
        <taxon>Octopodiformes</taxon>
        <taxon>Octopoda</taxon>
        <taxon>Incirrata</taxon>
        <taxon>Octopodidae</taxon>
        <taxon>Octopus</taxon>
    </lineage>
</organism>
<dbReference type="Pfam" id="PF16087">
    <property type="entry name" value="DUF4817"/>
    <property type="match status" value="1"/>
</dbReference>
<accession>A0A7E6EUF4</accession>
<proteinExistence type="predicted"/>